<dbReference type="EMBL" id="JAABNT010000035">
    <property type="protein sequence ID" value="NEK25056.1"/>
    <property type="molecule type" value="Genomic_DNA"/>
</dbReference>
<protein>
    <submittedName>
        <fullName evidence="2">Uncharacterized protein</fullName>
    </submittedName>
</protein>
<dbReference type="RefSeq" id="WP_164356301.1">
    <property type="nucleotide sequence ID" value="NZ_JAABNT010000035.1"/>
</dbReference>
<keyword evidence="1" id="KW-1133">Transmembrane helix</keyword>
<comment type="caution">
    <text evidence="2">The sequence shown here is derived from an EMBL/GenBank/DDBJ whole genome shotgun (WGS) entry which is preliminary data.</text>
</comment>
<evidence type="ECO:0000256" key="1">
    <source>
        <dbReference type="SAM" id="Phobius"/>
    </source>
</evidence>
<feature type="transmembrane region" description="Helical" evidence="1">
    <location>
        <begin position="48"/>
        <end position="69"/>
    </location>
</feature>
<organism evidence="2 3">
    <name type="scientific">Sulfitobacter sediminilitoris</name>
    <dbReference type="NCBI Taxonomy" id="2698830"/>
    <lineage>
        <taxon>Bacteria</taxon>
        <taxon>Pseudomonadati</taxon>
        <taxon>Pseudomonadota</taxon>
        <taxon>Alphaproteobacteria</taxon>
        <taxon>Rhodobacterales</taxon>
        <taxon>Roseobacteraceae</taxon>
        <taxon>Sulfitobacter</taxon>
    </lineage>
</organism>
<feature type="transmembrane region" description="Helical" evidence="1">
    <location>
        <begin position="17"/>
        <end position="42"/>
    </location>
</feature>
<reference evidence="2 3" key="1">
    <citation type="submission" date="2020-01" db="EMBL/GenBank/DDBJ databases">
        <title>Sulfitobacter sediminilitoris sp. nov., isolated from a tidal flat.</title>
        <authorList>
            <person name="Park S."/>
            <person name="Yoon J.-H."/>
        </authorList>
    </citation>
    <scope>NUCLEOTIDE SEQUENCE [LARGE SCALE GENOMIC DNA]</scope>
    <source>
        <strain evidence="2 3">JBTF-M27</strain>
    </source>
</reference>
<evidence type="ECO:0000313" key="2">
    <source>
        <dbReference type="EMBL" id="NEK25056.1"/>
    </source>
</evidence>
<gene>
    <name evidence="2" type="ORF">GV827_22065</name>
</gene>
<keyword evidence="1" id="KW-0812">Transmembrane</keyword>
<keyword evidence="1" id="KW-0472">Membrane</keyword>
<dbReference type="AlphaFoldDB" id="A0A6P0CJ36"/>
<accession>A0A6P0CJ36</accession>
<feature type="transmembrane region" description="Helical" evidence="1">
    <location>
        <begin position="81"/>
        <end position="102"/>
    </location>
</feature>
<sequence length="197" mass="20762">MGDEPSIINAGPAIPRAWALVLGTFLALASLAWLAVILLPTLRLQPGLGTVLAVLGTALFFAGLSQVLLGLRSGAGRNRSLILLNGGFALAVPLSALAHNALAAVSGGAIEEPIFLLATVFLPTAVIVTSFLLCLRALLNSTAEAGRVFDLMLHKFPQIPDFFPTELTDLALFRIEPIVISLIDYKKGFAHADLVQV</sequence>
<proteinExistence type="predicted"/>
<feature type="transmembrane region" description="Helical" evidence="1">
    <location>
        <begin position="114"/>
        <end position="139"/>
    </location>
</feature>
<name>A0A6P0CJ36_9RHOB</name>
<evidence type="ECO:0000313" key="3">
    <source>
        <dbReference type="Proteomes" id="UP000468591"/>
    </source>
</evidence>
<keyword evidence="3" id="KW-1185">Reference proteome</keyword>
<dbReference type="Proteomes" id="UP000468591">
    <property type="component" value="Unassembled WGS sequence"/>
</dbReference>